<feature type="domain" description="Outer membrane protein beta-barrel" evidence="7">
    <location>
        <begin position="23"/>
        <end position="209"/>
    </location>
</feature>
<name>A0ABR6L292_9HYPH</name>
<dbReference type="PANTHER" id="PTHR34001:SF3">
    <property type="entry name" value="BLL7405 PROTEIN"/>
    <property type="match status" value="1"/>
</dbReference>
<evidence type="ECO:0000313" key="8">
    <source>
        <dbReference type="EMBL" id="MBB4650190.1"/>
    </source>
</evidence>
<keyword evidence="4" id="KW-0998">Cell outer membrane</keyword>
<evidence type="ECO:0000313" key="9">
    <source>
        <dbReference type="Proteomes" id="UP000539538"/>
    </source>
</evidence>
<dbReference type="InterPro" id="IPR027385">
    <property type="entry name" value="Beta-barrel_OMP"/>
</dbReference>
<reference evidence="8 9" key="1">
    <citation type="submission" date="2020-08" db="EMBL/GenBank/DDBJ databases">
        <title>Genomic Encyclopedia of Type Strains, Phase IV (KMG-IV): sequencing the most valuable type-strain genomes for metagenomic binning, comparative biology and taxonomic classification.</title>
        <authorList>
            <person name="Goeker M."/>
        </authorList>
    </citation>
    <scope>NUCLEOTIDE SEQUENCE [LARGE SCALE GENOMIC DNA]</scope>
    <source>
        <strain evidence="8 9">DSM 7050</strain>
    </source>
</reference>
<evidence type="ECO:0000256" key="6">
    <source>
        <dbReference type="SAM" id="SignalP"/>
    </source>
</evidence>
<comment type="subcellular location">
    <subcellularLocation>
        <location evidence="1">Cell outer membrane</location>
    </subcellularLocation>
</comment>
<evidence type="ECO:0000259" key="7">
    <source>
        <dbReference type="Pfam" id="PF13505"/>
    </source>
</evidence>
<sequence length="209" mass="22040">MSKRNLYFVLFAALAPFVTSVVANAADVASDYSQESSGAYDWSGIYGGGHVGLSNDGFPNPFSSKTGWQLGGQVGANFQSGMFVYGAEADASFSNGARHNIANGAQLERKFDAAAKARAGVAMDRTLVYGTAGYGVSKFDARRNVSSGSNWEGGLLLGAGVEQAISDKVTAKIEYNRVDYGKVRSTVGGVKQADELDSNTLKAGLNYRF</sequence>
<evidence type="ECO:0000256" key="1">
    <source>
        <dbReference type="ARBA" id="ARBA00004442"/>
    </source>
</evidence>
<keyword evidence="2 6" id="KW-0732">Signal</keyword>
<evidence type="ECO:0000256" key="3">
    <source>
        <dbReference type="ARBA" id="ARBA00023136"/>
    </source>
</evidence>
<dbReference type="InterPro" id="IPR051692">
    <property type="entry name" value="OMP-like"/>
</dbReference>
<dbReference type="Gene3D" id="2.40.160.20">
    <property type="match status" value="1"/>
</dbReference>
<feature type="signal peptide" evidence="6">
    <location>
        <begin position="1"/>
        <end position="25"/>
    </location>
</feature>
<dbReference type="InterPro" id="IPR011250">
    <property type="entry name" value="OMP/PagP_B-barrel"/>
</dbReference>
<evidence type="ECO:0000256" key="2">
    <source>
        <dbReference type="ARBA" id="ARBA00022729"/>
    </source>
</evidence>
<evidence type="ECO:0000256" key="5">
    <source>
        <dbReference type="ARBA" id="ARBA00038306"/>
    </source>
</evidence>
<comment type="similarity">
    <text evidence="5">Belongs to the Omp25/RopB family.</text>
</comment>
<keyword evidence="3" id="KW-0472">Membrane</keyword>
<proteinExistence type="inferred from homology"/>
<dbReference type="SUPFAM" id="SSF56925">
    <property type="entry name" value="OMPA-like"/>
    <property type="match status" value="1"/>
</dbReference>
<dbReference type="Proteomes" id="UP000539538">
    <property type="component" value="Unassembled WGS sequence"/>
</dbReference>
<dbReference type="EMBL" id="JACHOT010000001">
    <property type="protein sequence ID" value="MBB4650190.1"/>
    <property type="molecule type" value="Genomic_DNA"/>
</dbReference>
<evidence type="ECO:0000256" key="4">
    <source>
        <dbReference type="ARBA" id="ARBA00023237"/>
    </source>
</evidence>
<protein>
    <submittedName>
        <fullName evidence="8">Outer membrane immunogenic protein</fullName>
    </submittedName>
</protein>
<gene>
    <name evidence="8" type="ORF">GGQ99_001912</name>
</gene>
<organism evidence="8 9">
    <name type="scientific">Aminobacter niigataensis</name>
    <dbReference type="NCBI Taxonomy" id="83265"/>
    <lineage>
        <taxon>Bacteria</taxon>
        <taxon>Pseudomonadati</taxon>
        <taxon>Pseudomonadota</taxon>
        <taxon>Alphaproteobacteria</taxon>
        <taxon>Hyphomicrobiales</taxon>
        <taxon>Phyllobacteriaceae</taxon>
        <taxon>Aminobacter</taxon>
    </lineage>
</organism>
<feature type="chain" id="PRO_5046697817" evidence="6">
    <location>
        <begin position="26"/>
        <end position="209"/>
    </location>
</feature>
<dbReference type="PANTHER" id="PTHR34001">
    <property type="entry name" value="BLL7405 PROTEIN"/>
    <property type="match status" value="1"/>
</dbReference>
<dbReference type="Pfam" id="PF13505">
    <property type="entry name" value="OMP_b-brl"/>
    <property type="match status" value="1"/>
</dbReference>
<keyword evidence="9" id="KW-1185">Reference proteome</keyword>
<accession>A0ABR6L292</accession>
<comment type="caution">
    <text evidence="8">The sequence shown here is derived from an EMBL/GenBank/DDBJ whole genome shotgun (WGS) entry which is preliminary data.</text>
</comment>
<dbReference type="RefSeq" id="WP_246389462.1">
    <property type="nucleotide sequence ID" value="NZ_BAAAVZ010000003.1"/>
</dbReference>